<evidence type="ECO:0000259" key="12">
    <source>
        <dbReference type="PROSITE" id="PS50056"/>
    </source>
</evidence>
<dbReference type="PROSITE" id="PS50055">
    <property type="entry name" value="TYR_PHOSPHATASE_PTP"/>
    <property type="match status" value="2"/>
</dbReference>
<evidence type="ECO:0000256" key="2">
    <source>
        <dbReference type="ARBA" id="ARBA00013064"/>
    </source>
</evidence>
<feature type="signal peptide" evidence="10">
    <location>
        <begin position="1"/>
        <end position="22"/>
    </location>
</feature>
<evidence type="ECO:0000256" key="7">
    <source>
        <dbReference type="ARBA" id="ARBA00051722"/>
    </source>
</evidence>
<dbReference type="InterPro" id="IPR000242">
    <property type="entry name" value="PTP_cat"/>
</dbReference>
<organism evidence="14 15">
    <name type="scientific">Acrobeloides nanus</name>
    <dbReference type="NCBI Taxonomy" id="290746"/>
    <lineage>
        <taxon>Eukaryota</taxon>
        <taxon>Metazoa</taxon>
        <taxon>Ecdysozoa</taxon>
        <taxon>Nematoda</taxon>
        <taxon>Chromadorea</taxon>
        <taxon>Rhabditida</taxon>
        <taxon>Tylenchina</taxon>
        <taxon>Cephalobomorpha</taxon>
        <taxon>Cephaloboidea</taxon>
        <taxon>Cephalobidae</taxon>
        <taxon>Acrobeloides</taxon>
    </lineage>
</organism>
<dbReference type="PROSITE" id="PS00383">
    <property type="entry name" value="TYR_PHOSPHATASE_1"/>
    <property type="match status" value="1"/>
</dbReference>
<dbReference type="InterPro" id="IPR016130">
    <property type="entry name" value="Tyr_Pase_AS"/>
</dbReference>
<feature type="domain" description="Tyrosine-protein phosphatase" evidence="11">
    <location>
        <begin position="769"/>
        <end position="1099"/>
    </location>
</feature>
<dbReference type="InterPro" id="IPR003595">
    <property type="entry name" value="Tyr_Pase_cat"/>
</dbReference>
<dbReference type="FunFam" id="3.90.190.10:FF:000102">
    <property type="entry name" value="Receptor-type tyrosine-protein phosphatase"/>
    <property type="match status" value="1"/>
</dbReference>
<dbReference type="InterPro" id="IPR013783">
    <property type="entry name" value="Ig-like_fold"/>
</dbReference>
<dbReference type="InterPro" id="IPR036179">
    <property type="entry name" value="Ig-like_dom_sf"/>
</dbReference>
<keyword evidence="6 9" id="KW-0472">Membrane</keyword>
<dbReference type="CDD" id="cd00096">
    <property type="entry name" value="Ig"/>
    <property type="match status" value="1"/>
</dbReference>
<dbReference type="InterPro" id="IPR003599">
    <property type="entry name" value="Ig_sub"/>
</dbReference>
<dbReference type="SMART" id="SM00404">
    <property type="entry name" value="PTPc_motif"/>
    <property type="match status" value="2"/>
</dbReference>
<dbReference type="GO" id="GO:0016020">
    <property type="term" value="C:membrane"/>
    <property type="evidence" value="ECO:0007669"/>
    <property type="project" value="UniProtKB-SubCell"/>
</dbReference>
<protein>
    <recommendedName>
        <fullName evidence="2">protein-tyrosine-phosphatase</fullName>
        <ecNumber evidence="2">3.1.3.48</ecNumber>
    </recommendedName>
</protein>
<keyword evidence="9" id="KW-1133">Transmembrane helix</keyword>
<dbReference type="InterPro" id="IPR000387">
    <property type="entry name" value="Tyr_Pase_dom"/>
</dbReference>
<feature type="transmembrane region" description="Helical" evidence="9">
    <location>
        <begin position="698"/>
        <end position="723"/>
    </location>
</feature>
<evidence type="ECO:0000259" key="11">
    <source>
        <dbReference type="PROSITE" id="PS50055"/>
    </source>
</evidence>
<dbReference type="WBParaSite" id="ACRNAN_Path_108.g393.t1">
    <property type="protein sequence ID" value="ACRNAN_Path_108.g393.t1"/>
    <property type="gene ID" value="ACRNAN_Path_108.g393"/>
</dbReference>
<dbReference type="PANTHER" id="PTHR19134:SF495">
    <property type="entry name" value="TYROSINE-PROTEIN PHOSPHATASE 69D"/>
    <property type="match status" value="1"/>
</dbReference>
<dbReference type="SMART" id="SM00194">
    <property type="entry name" value="PTPc"/>
    <property type="match status" value="2"/>
</dbReference>
<feature type="domain" description="Ig-like" evidence="13">
    <location>
        <begin position="132"/>
        <end position="252"/>
    </location>
</feature>
<dbReference type="SMART" id="SM00409">
    <property type="entry name" value="IG"/>
    <property type="match status" value="1"/>
</dbReference>
<dbReference type="PRINTS" id="PR00700">
    <property type="entry name" value="PRTYPHPHTASE"/>
</dbReference>
<dbReference type="Gene3D" id="2.60.40.10">
    <property type="entry name" value="Immunoglobulins"/>
    <property type="match status" value="2"/>
</dbReference>
<feature type="domain" description="Tyrosine-protein phosphatase" evidence="11">
    <location>
        <begin position="1194"/>
        <end position="1457"/>
    </location>
</feature>
<dbReference type="CDD" id="cd00063">
    <property type="entry name" value="FN3"/>
    <property type="match status" value="1"/>
</dbReference>
<comment type="catalytic activity">
    <reaction evidence="7">
        <text>O-phospho-L-tyrosyl-[protein] + H2O = L-tyrosyl-[protein] + phosphate</text>
        <dbReference type="Rhea" id="RHEA:10684"/>
        <dbReference type="Rhea" id="RHEA-COMP:10136"/>
        <dbReference type="Rhea" id="RHEA-COMP:20101"/>
        <dbReference type="ChEBI" id="CHEBI:15377"/>
        <dbReference type="ChEBI" id="CHEBI:43474"/>
        <dbReference type="ChEBI" id="CHEBI:46858"/>
        <dbReference type="ChEBI" id="CHEBI:61978"/>
        <dbReference type="EC" id="3.1.3.48"/>
    </reaction>
</comment>
<evidence type="ECO:0000259" key="13">
    <source>
        <dbReference type="PROSITE" id="PS50835"/>
    </source>
</evidence>
<dbReference type="Pfam" id="PF00047">
    <property type="entry name" value="ig"/>
    <property type="match status" value="1"/>
</dbReference>
<feature type="domain" description="Tyrosine specific protein phosphatases" evidence="12">
    <location>
        <begin position="1372"/>
        <end position="1448"/>
    </location>
</feature>
<dbReference type="Pfam" id="PF00102">
    <property type="entry name" value="Y_phosphatase"/>
    <property type="match status" value="3"/>
</dbReference>
<dbReference type="SUPFAM" id="SSF48726">
    <property type="entry name" value="Immunoglobulin"/>
    <property type="match status" value="1"/>
</dbReference>
<dbReference type="Proteomes" id="UP000887540">
    <property type="component" value="Unplaced"/>
</dbReference>
<evidence type="ECO:0000256" key="9">
    <source>
        <dbReference type="SAM" id="Phobius"/>
    </source>
</evidence>
<proteinExistence type="predicted"/>
<dbReference type="InterPro" id="IPR007110">
    <property type="entry name" value="Ig-like_dom"/>
</dbReference>
<feature type="compositionally biased region" description="Polar residues" evidence="8">
    <location>
        <begin position="977"/>
        <end position="986"/>
    </location>
</feature>
<dbReference type="SUPFAM" id="SSF49265">
    <property type="entry name" value="Fibronectin type III"/>
    <property type="match status" value="1"/>
</dbReference>
<accession>A0A914BV95</accession>
<keyword evidence="14" id="KW-1185">Reference proteome</keyword>
<keyword evidence="3 10" id="KW-0732">Signal</keyword>
<evidence type="ECO:0000256" key="6">
    <source>
        <dbReference type="ARBA" id="ARBA00023136"/>
    </source>
</evidence>
<feature type="domain" description="Tyrosine specific protein phosphatases" evidence="12">
    <location>
        <begin position="1018"/>
        <end position="1089"/>
    </location>
</feature>
<evidence type="ECO:0000256" key="3">
    <source>
        <dbReference type="ARBA" id="ARBA00022729"/>
    </source>
</evidence>
<dbReference type="CDD" id="cd00047">
    <property type="entry name" value="PTPc"/>
    <property type="match status" value="2"/>
</dbReference>
<dbReference type="PANTHER" id="PTHR19134">
    <property type="entry name" value="RECEPTOR-TYPE TYROSINE-PROTEIN PHOSPHATASE"/>
    <property type="match status" value="1"/>
</dbReference>
<dbReference type="InterPro" id="IPR003961">
    <property type="entry name" value="FN3_dom"/>
</dbReference>
<evidence type="ECO:0000256" key="5">
    <source>
        <dbReference type="ARBA" id="ARBA00022912"/>
    </source>
</evidence>
<dbReference type="GO" id="GO:0004725">
    <property type="term" value="F:protein tyrosine phosphatase activity"/>
    <property type="evidence" value="ECO:0007669"/>
    <property type="project" value="UniProtKB-EC"/>
</dbReference>
<dbReference type="InterPro" id="IPR050348">
    <property type="entry name" value="Protein-Tyr_Phosphatase"/>
</dbReference>
<sequence>MSSKCFNFKILFLAICNSIILSTSTPSSNKDVATKSGPLTADQLNVPTCLKSDECVYGGVCVKERKGKYRCMCSSGCALHVPIQCEVSNPISCLTMGEAYVSKYDMLPPMCYRDRCVCPPIFDPIPVTPPMPGLKALPPMKCDKKELQLIVAASPSDSVYKGTSVTFFCCINVDPRDYISKEGVYFLQNGTRKREPDLTPYENFSGDIDTLFTFPRCWSLTLANVQSSDSGTYTCIAQPFNLRYPSKNETMDFMVKTPRMIQNVTITANATEAEIKWDIQEGPQLKIDLQLFRRSDKKVEVWRKSNVKSPILVDKLEPAMPYTLFITVIDGQAEPFILTEQFQTAEGAPDPPLLEDIRVINTETGLKCEVEWRPPSKPNGRIIKYYVRLIGKIRYVSPESRTLTTDHYPEAIELCTNYDGNQENGIDPRMFPSNFYACKFGPLKPNRNYTATIWAENSAGKSEPILFKEQCVTDFAEPDLIEPPETIVGPNTTSFGLKFPAEPDEGNGPIACYYLAIVPLPSNVSLERLPSPEVIIMESVEKAHQNNLYLHASVNQRYFAYIAESYMHYPKETIIGDGLTSYGVESCNVLYLTRYKPVDSALKPDLKYTGFLIVRVDRDKDLQTDIVRKNVLTTRRTPSHYRRGISPLKDSFEELLAEHAPKLRRPKRHLLSMNDPAYGFSNYFKPVILQADTAASSWFEVMLILFFLLLFIILTTTAILYFLHKKGIIKQFCPIKKGHNLLQQAFQPIPIDDLPSEYIIRHRDSDFLFSAEFEALPKPKNLVFTFNDKKENARKNRYHDIKACDATRVKLKKLPCDENSDYINANFIKGYQGRKTFIATQAPLDNTVEDFWRMVYEHDVRIVIMVANMLERGRKQCDKYWPEDDEDSLVVNNEFEVCPIETTYYSDYTKRVFDLLNKRETSKPNSTNKILSTSSYSALSKSSTDVVNVNALASHNRSFSSPEEKENEYANIPLPTRSVSSLSNRRNPNDSKDARRILHYHFTNWSDLKAPECTTGILRLLCMLRKMEEYNNYPVVIHCSAGVGRTGTMIAIDYVLDQSQEEGKVDIFGCVSEMREQRNQVMVQSQEQYVFIYKALAEYFLFGDTDIPLDRFRDHYNRLKQPIKERHQSICSARLTETNADGISPNSNAQLTINTSSTSNSMGAILNAKFKQFKNGFPITSSGIANQSSPKTKLEAEFNKLSSNLDTVRSCTQALKDENTNKNRYECAVPYDRSRVVLLPQIGQNSQYINASMIKGYFYPYIMAQDPLDVETCYDFWRMINDHNSYTLVMLSSEDVFAPQEKYWPRETGTPFILGNNGEVTIQLVTEEFHPTFVQRRLAYKFKADKNIPPKEVIQFAFRNWPSGSPTPTTVVSLLDLISRVLERQSNLPDAGPIILHCRDGSFENGLFCCVSLLLERLKAEQMIDVFRTVKSLQMQRTLLFTKFEQYAFCYDCVIEYLNSCN</sequence>
<feature type="chain" id="PRO_5037019071" description="protein-tyrosine-phosphatase" evidence="10">
    <location>
        <begin position="23"/>
        <end position="1462"/>
    </location>
</feature>
<evidence type="ECO:0000256" key="8">
    <source>
        <dbReference type="SAM" id="MobiDB-lite"/>
    </source>
</evidence>
<keyword evidence="5" id="KW-0904">Protein phosphatase</keyword>
<feature type="region of interest" description="Disordered" evidence="8">
    <location>
        <begin position="957"/>
        <end position="990"/>
    </location>
</feature>
<dbReference type="InterPro" id="IPR036116">
    <property type="entry name" value="FN3_sf"/>
</dbReference>
<evidence type="ECO:0000256" key="10">
    <source>
        <dbReference type="SAM" id="SignalP"/>
    </source>
</evidence>
<dbReference type="GO" id="GO:0045202">
    <property type="term" value="C:synapse"/>
    <property type="evidence" value="ECO:0007669"/>
    <property type="project" value="UniProtKB-ARBA"/>
</dbReference>
<reference evidence="15" key="1">
    <citation type="submission" date="2022-11" db="UniProtKB">
        <authorList>
            <consortium name="WormBaseParasite"/>
        </authorList>
    </citation>
    <scope>IDENTIFICATION</scope>
</reference>
<dbReference type="InterPro" id="IPR029021">
    <property type="entry name" value="Prot-tyrosine_phosphatase-like"/>
</dbReference>
<evidence type="ECO:0000256" key="1">
    <source>
        <dbReference type="ARBA" id="ARBA00004167"/>
    </source>
</evidence>
<keyword evidence="4" id="KW-0378">Hydrolase</keyword>
<dbReference type="PROSITE" id="PS50056">
    <property type="entry name" value="TYR_PHOSPHATASE_2"/>
    <property type="match status" value="2"/>
</dbReference>
<dbReference type="Gene3D" id="3.90.190.10">
    <property type="entry name" value="Protein tyrosine phosphatase superfamily"/>
    <property type="match status" value="2"/>
</dbReference>
<evidence type="ECO:0000256" key="4">
    <source>
        <dbReference type="ARBA" id="ARBA00022801"/>
    </source>
</evidence>
<dbReference type="EC" id="3.1.3.48" evidence="2"/>
<comment type="subcellular location">
    <subcellularLocation>
        <location evidence="1">Membrane</location>
        <topology evidence="1">Single-pass membrane protein</topology>
    </subcellularLocation>
</comment>
<evidence type="ECO:0000313" key="14">
    <source>
        <dbReference type="Proteomes" id="UP000887540"/>
    </source>
</evidence>
<keyword evidence="9" id="KW-0812">Transmembrane</keyword>
<dbReference type="PROSITE" id="PS50835">
    <property type="entry name" value="IG_LIKE"/>
    <property type="match status" value="1"/>
</dbReference>
<dbReference type="SMART" id="SM00060">
    <property type="entry name" value="FN3"/>
    <property type="match status" value="2"/>
</dbReference>
<dbReference type="InterPro" id="IPR013151">
    <property type="entry name" value="Immunoglobulin_dom"/>
</dbReference>
<dbReference type="SUPFAM" id="SSF52799">
    <property type="entry name" value="(Phosphotyrosine protein) phosphatases II"/>
    <property type="match status" value="2"/>
</dbReference>
<evidence type="ECO:0000313" key="15">
    <source>
        <dbReference type="WBParaSite" id="ACRNAN_Path_108.g393.t1"/>
    </source>
</evidence>
<name>A0A914BV95_9BILA</name>